<dbReference type="InterPro" id="IPR036691">
    <property type="entry name" value="Endo/exonu/phosph_ase_sf"/>
</dbReference>
<name>A0A4R4WN64_9ACTN</name>
<feature type="chain" id="PRO_5020970916" evidence="1">
    <location>
        <begin position="27"/>
        <end position="273"/>
    </location>
</feature>
<accession>A0A4R4WN64</accession>
<proteinExistence type="predicted"/>
<dbReference type="GO" id="GO:0006506">
    <property type="term" value="P:GPI anchor biosynthetic process"/>
    <property type="evidence" value="ECO:0007669"/>
    <property type="project" value="TreeGrafter"/>
</dbReference>
<reference evidence="3 4" key="1">
    <citation type="submission" date="2019-03" db="EMBL/GenBank/DDBJ databases">
        <title>Draft genome sequences of novel Actinobacteria.</title>
        <authorList>
            <person name="Sahin N."/>
            <person name="Ay H."/>
            <person name="Saygin H."/>
        </authorList>
    </citation>
    <scope>NUCLEOTIDE SEQUENCE [LARGE SCALE GENOMIC DNA]</scope>
    <source>
        <strain evidence="3 4">KC712</strain>
    </source>
</reference>
<evidence type="ECO:0000313" key="4">
    <source>
        <dbReference type="Proteomes" id="UP000294543"/>
    </source>
</evidence>
<dbReference type="PANTHER" id="PTHR14859">
    <property type="entry name" value="CALCOFLUOR WHITE HYPERSENSITIVE PROTEIN PRECURSOR"/>
    <property type="match status" value="1"/>
</dbReference>
<protein>
    <submittedName>
        <fullName evidence="3">Metal-dependent hydrolase</fullName>
    </submittedName>
</protein>
<organism evidence="3 4">
    <name type="scientific">Nonomuraea diastatica</name>
    <dbReference type="NCBI Taxonomy" id="1848329"/>
    <lineage>
        <taxon>Bacteria</taxon>
        <taxon>Bacillati</taxon>
        <taxon>Actinomycetota</taxon>
        <taxon>Actinomycetes</taxon>
        <taxon>Streptosporangiales</taxon>
        <taxon>Streptosporangiaceae</taxon>
        <taxon>Nonomuraea</taxon>
    </lineage>
</organism>
<sequence length="273" mass="29896">MTQSRVRALIVVLTAVLSLAATPSHADSVRQLRVATYNIHHGVGNDGKLNLERIAQVIQDSGAQVIGLQEVDRHHSVRSDFVDQAKWLGARLGMHAVFGANIDRDPPEPGAERQQYGTAILSRYKIREWRNTLLPRPEGGEQRGLLEARIKVRGVDVRVLTTHLQHNSQVERIAQVAAIRDLLAESPDPIIFTGDTNALPDSAEMVTLKESLADAWDTVGHGDGLTYSTDNPRTRIDYVMSSPDVRATSATVLNTDASDHFPVVVDVELPSPA</sequence>
<dbReference type="GO" id="GO:0016787">
    <property type="term" value="F:hydrolase activity"/>
    <property type="evidence" value="ECO:0007669"/>
    <property type="project" value="UniProtKB-KW"/>
</dbReference>
<dbReference type="Gene3D" id="3.60.10.10">
    <property type="entry name" value="Endonuclease/exonuclease/phosphatase"/>
    <property type="match status" value="1"/>
</dbReference>
<keyword evidence="4" id="KW-1185">Reference proteome</keyword>
<gene>
    <name evidence="3" type="ORF">E1294_21840</name>
</gene>
<dbReference type="OrthoDB" id="155529at2"/>
<dbReference type="RefSeq" id="WP_132510927.1">
    <property type="nucleotide sequence ID" value="NZ_SMKP01000061.1"/>
</dbReference>
<feature type="signal peptide" evidence="1">
    <location>
        <begin position="1"/>
        <end position="26"/>
    </location>
</feature>
<dbReference type="EMBL" id="SMKP01000061">
    <property type="protein sequence ID" value="TDD19177.1"/>
    <property type="molecule type" value="Genomic_DNA"/>
</dbReference>
<dbReference type="InterPro" id="IPR051916">
    <property type="entry name" value="GPI-anchor_lipid_remodeler"/>
</dbReference>
<dbReference type="AlphaFoldDB" id="A0A4R4WN64"/>
<keyword evidence="1" id="KW-0732">Signal</keyword>
<evidence type="ECO:0000256" key="1">
    <source>
        <dbReference type="SAM" id="SignalP"/>
    </source>
</evidence>
<dbReference type="Pfam" id="PF03372">
    <property type="entry name" value="Exo_endo_phos"/>
    <property type="match status" value="1"/>
</dbReference>
<dbReference type="GO" id="GO:0016020">
    <property type="term" value="C:membrane"/>
    <property type="evidence" value="ECO:0007669"/>
    <property type="project" value="GOC"/>
</dbReference>
<evidence type="ECO:0000313" key="3">
    <source>
        <dbReference type="EMBL" id="TDD19177.1"/>
    </source>
</evidence>
<comment type="caution">
    <text evidence="3">The sequence shown here is derived from an EMBL/GenBank/DDBJ whole genome shotgun (WGS) entry which is preliminary data.</text>
</comment>
<dbReference type="PANTHER" id="PTHR14859:SF15">
    <property type="entry name" value="ENDONUCLEASE_EXONUCLEASE_PHOSPHATASE DOMAIN-CONTAINING PROTEIN"/>
    <property type="match status" value="1"/>
</dbReference>
<dbReference type="SUPFAM" id="SSF56219">
    <property type="entry name" value="DNase I-like"/>
    <property type="match status" value="1"/>
</dbReference>
<dbReference type="Proteomes" id="UP000294543">
    <property type="component" value="Unassembled WGS sequence"/>
</dbReference>
<keyword evidence="3" id="KW-0378">Hydrolase</keyword>
<dbReference type="InterPro" id="IPR005135">
    <property type="entry name" value="Endo/exonuclease/phosphatase"/>
</dbReference>
<evidence type="ECO:0000259" key="2">
    <source>
        <dbReference type="Pfam" id="PF03372"/>
    </source>
</evidence>
<feature type="domain" description="Endonuclease/exonuclease/phosphatase" evidence="2">
    <location>
        <begin position="35"/>
        <end position="260"/>
    </location>
</feature>